<gene>
    <name evidence="2" type="ORF">GMRT_15838</name>
</gene>
<dbReference type="AlphaFoldDB" id="A0A4Z1SLS2"/>
<organism evidence="2 3">
    <name type="scientific">Giardia muris</name>
    <dbReference type="NCBI Taxonomy" id="5742"/>
    <lineage>
        <taxon>Eukaryota</taxon>
        <taxon>Metamonada</taxon>
        <taxon>Diplomonadida</taxon>
        <taxon>Hexamitidae</taxon>
        <taxon>Giardiinae</taxon>
        <taxon>Giardia</taxon>
    </lineage>
</organism>
<proteinExistence type="predicted"/>
<comment type="caution">
    <text evidence="2">The sequence shown here is derived from an EMBL/GenBank/DDBJ whole genome shotgun (WGS) entry which is preliminary data.</text>
</comment>
<keyword evidence="3" id="KW-1185">Reference proteome</keyword>
<sequence length="600" mass="66322">MPSDAIVAVESRDLLHRVAMLERENSALSAEIGRLDKINRNLMGHSQQLSRQGGDLRCQTLQADLAEAKQKLGALEAENAELLDEKLELRQQLALLTADNEILSQDIITLSQLVNELNATNLAQAQAAEGTGMDGASESHDLTTLSDATQGSGAELTTYFALQNRLSTTVPPPPCTRDNFYRLIEAINSLKAELSDIYAACPEPTRLREQLRALSTRDDLDTTKKIGGLENKLCLAESRIMELEVTLTDYERQASASRATEEENIKLRGELAAAQAHAAINESLSREAAELREQVRSLELELAQKAGMLATTDGQLEDARSRAAELDSVSDRLQRAETAHRELEQKYGRTAQLLELAQEELQRYQTGTKRTSETLEAELAMLRGLLETKDGQLRDATEQFEHLLELKKRQDTKLNEVYDLRKNFEYMRERFEPMQREVEKLRAKEREYSTILSTLDGTSARTDARLREIEERYRQDLRRKDEVIAGLKSEKLRLNEEIIALRTSLHVRDEDSRRARLASTLSVAAAIPVPGEPQDVATPSVTPAARPPIVPLSTDLQVTSGKQAAGLGAGTGLAGLRSSAIIASRGYGGGALVAQTPSHI</sequence>
<evidence type="ECO:0008006" key="4">
    <source>
        <dbReference type="Google" id="ProtNLM"/>
    </source>
</evidence>
<evidence type="ECO:0000313" key="3">
    <source>
        <dbReference type="Proteomes" id="UP000315496"/>
    </source>
</evidence>
<dbReference type="VEuPathDB" id="GiardiaDB:GMRT_15838"/>
<dbReference type="OrthoDB" id="10257211at2759"/>
<keyword evidence="1" id="KW-0175">Coiled coil</keyword>
<name>A0A4Z1SLS2_GIAMU</name>
<accession>A0A4Z1SLS2</accession>
<feature type="coiled-coil region" evidence="1">
    <location>
        <begin position="58"/>
        <end position="106"/>
    </location>
</feature>
<dbReference type="Proteomes" id="UP000315496">
    <property type="component" value="Chromosome 5"/>
</dbReference>
<reference evidence="2 3" key="1">
    <citation type="submission" date="2019-05" db="EMBL/GenBank/DDBJ databases">
        <title>The compact genome of Giardia muris reveals important steps in the evolution of intestinal protozoan parasites.</title>
        <authorList>
            <person name="Xu F."/>
            <person name="Jimenez-Gonzalez A."/>
            <person name="Einarsson E."/>
            <person name="Astvaldsson A."/>
            <person name="Peirasmaki D."/>
            <person name="Eckmann L."/>
            <person name="Andersson J.O."/>
            <person name="Svard S.G."/>
            <person name="Jerlstrom-Hultqvist J."/>
        </authorList>
    </citation>
    <scope>NUCLEOTIDE SEQUENCE [LARGE SCALE GENOMIC DNA]</scope>
    <source>
        <strain evidence="2 3">Roberts-Thomson</strain>
    </source>
</reference>
<evidence type="ECO:0000313" key="2">
    <source>
        <dbReference type="EMBL" id="TNJ26604.1"/>
    </source>
</evidence>
<dbReference type="EMBL" id="VDLU01000005">
    <property type="protein sequence ID" value="TNJ26604.1"/>
    <property type="molecule type" value="Genomic_DNA"/>
</dbReference>
<feature type="coiled-coil region" evidence="1">
    <location>
        <begin position="274"/>
        <end position="360"/>
    </location>
</feature>
<evidence type="ECO:0000256" key="1">
    <source>
        <dbReference type="SAM" id="Coils"/>
    </source>
</evidence>
<protein>
    <recommendedName>
        <fullName evidence="4">Coiled-coil protein</fullName>
    </recommendedName>
</protein>